<dbReference type="InterPro" id="IPR037124">
    <property type="entry name" value="Chaperonin_GroES_sf"/>
</dbReference>
<comment type="subcellular location">
    <subcellularLocation>
        <location evidence="3">Cytoplasm</location>
    </subcellularLocation>
</comment>
<evidence type="ECO:0000256" key="2">
    <source>
        <dbReference type="ARBA" id="ARBA00023186"/>
    </source>
</evidence>
<keyword evidence="6" id="KW-1185">Reference proteome</keyword>
<dbReference type="NCBIfam" id="NF001527">
    <property type="entry name" value="PRK00364.1-2"/>
    <property type="match status" value="1"/>
</dbReference>
<organism evidence="5 6">
    <name type="scientific">Bremerella alba</name>
    <dbReference type="NCBI Taxonomy" id="980252"/>
    <lineage>
        <taxon>Bacteria</taxon>
        <taxon>Pseudomonadati</taxon>
        <taxon>Planctomycetota</taxon>
        <taxon>Planctomycetia</taxon>
        <taxon>Pirellulales</taxon>
        <taxon>Pirellulaceae</taxon>
        <taxon>Bremerella</taxon>
    </lineage>
</organism>
<sequence>MKVVPLGANVVVRRLESEETTAGGIVLPGSAQEKPKQGRVLSVGDGHVLKDGTKTPLSVKEGDQVIFSSWAGTEIKVEGEELLIMAESDILAVRG</sequence>
<dbReference type="CDD" id="cd00320">
    <property type="entry name" value="cpn10"/>
    <property type="match status" value="1"/>
</dbReference>
<reference evidence="5 6" key="1">
    <citation type="submission" date="2020-05" db="EMBL/GenBank/DDBJ databases">
        <title>Bremerella alba sp. nov., a novel planctomycete isolated from the surface of the macroalga Fucus spiralis.</title>
        <authorList>
            <person name="Godinho O."/>
            <person name="Botelho R."/>
            <person name="Albuquerque L."/>
            <person name="Wiegand S."/>
            <person name="Da Costa M.S."/>
            <person name="Lobo-Da-Cunha A."/>
            <person name="Jogler C."/>
            <person name="Lage O.M."/>
        </authorList>
    </citation>
    <scope>NUCLEOTIDE SEQUENCE [LARGE SCALE GENOMIC DNA]</scope>
    <source>
        <strain evidence="5 6">FF15</strain>
    </source>
</reference>
<evidence type="ECO:0000313" key="6">
    <source>
        <dbReference type="Proteomes" id="UP000551616"/>
    </source>
</evidence>
<dbReference type="GO" id="GO:0051087">
    <property type="term" value="F:protein-folding chaperone binding"/>
    <property type="evidence" value="ECO:0007669"/>
    <property type="project" value="TreeGrafter"/>
</dbReference>
<dbReference type="GO" id="GO:0005524">
    <property type="term" value="F:ATP binding"/>
    <property type="evidence" value="ECO:0007669"/>
    <property type="project" value="InterPro"/>
</dbReference>
<keyword evidence="2 3" id="KW-0143">Chaperone</keyword>
<dbReference type="HAMAP" id="MF_00580">
    <property type="entry name" value="CH10"/>
    <property type="match status" value="1"/>
</dbReference>
<evidence type="ECO:0000256" key="3">
    <source>
        <dbReference type="HAMAP-Rule" id="MF_00580"/>
    </source>
</evidence>
<evidence type="ECO:0000256" key="1">
    <source>
        <dbReference type="ARBA" id="ARBA00006975"/>
    </source>
</evidence>
<comment type="caution">
    <text evidence="5">The sequence shown here is derived from an EMBL/GenBank/DDBJ whole genome shotgun (WGS) entry which is preliminary data.</text>
</comment>
<evidence type="ECO:0000256" key="4">
    <source>
        <dbReference type="RuleBase" id="RU000535"/>
    </source>
</evidence>
<dbReference type="GO" id="GO:0051082">
    <property type="term" value="F:unfolded protein binding"/>
    <property type="evidence" value="ECO:0007669"/>
    <property type="project" value="TreeGrafter"/>
</dbReference>
<dbReference type="RefSeq" id="WP_207394819.1">
    <property type="nucleotide sequence ID" value="NZ_JABRWO010000001.1"/>
</dbReference>
<dbReference type="Pfam" id="PF00166">
    <property type="entry name" value="Cpn10"/>
    <property type="match status" value="1"/>
</dbReference>
<keyword evidence="3" id="KW-0963">Cytoplasm</keyword>
<comment type="similarity">
    <text evidence="1 3 4">Belongs to the GroES chaperonin family.</text>
</comment>
<dbReference type="PANTHER" id="PTHR10772">
    <property type="entry name" value="10 KDA HEAT SHOCK PROTEIN"/>
    <property type="match status" value="1"/>
</dbReference>
<dbReference type="Proteomes" id="UP000551616">
    <property type="component" value="Unassembled WGS sequence"/>
</dbReference>
<comment type="function">
    <text evidence="3 4">Together with the chaperonin GroEL, plays an essential role in assisting protein folding. The GroEL-GroES system forms a nano-cage that allows encapsulation of the non-native substrate proteins and provides a physical environment optimized to promote and accelerate protein folding. GroES binds to the apical surface of the GroEL ring, thereby capping the opening of the GroEL channel.</text>
</comment>
<dbReference type="NCBIfam" id="NF001531">
    <property type="entry name" value="PRK00364.2-2"/>
    <property type="match status" value="1"/>
</dbReference>
<gene>
    <name evidence="5" type="primary">groS_1</name>
    <name evidence="3" type="synonym">groES</name>
    <name evidence="3" type="synonym">groS</name>
    <name evidence="5" type="ORF">HOV93_04830</name>
</gene>
<dbReference type="AlphaFoldDB" id="A0A7V8V2B8"/>
<accession>A0A7V8V2B8</accession>
<dbReference type="GO" id="GO:0044183">
    <property type="term" value="F:protein folding chaperone"/>
    <property type="evidence" value="ECO:0007669"/>
    <property type="project" value="InterPro"/>
</dbReference>
<dbReference type="GO" id="GO:0046872">
    <property type="term" value="F:metal ion binding"/>
    <property type="evidence" value="ECO:0007669"/>
    <property type="project" value="TreeGrafter"/>
</dbReference>
<dbReference type="PRINTS" id="PR00297">
    <property type="entry name" value="CHAPERONIN10"/>
</dbReference>
<dbReference type="InterPro" id="IPR020818">
    <property type="entry name" value="Chaperonin_GroES"/>
</dbReference>
<evidence type="ECO:0000313" key="5">
    <source>
        <dbReference type="EMBL" id="MBA2113334.1"/>
    </source>
</evidence>
<dbReference type="FunFam" id="2.30.33.40:FF:000001">
    <property type="entry name" value="10 kDa chaperonin"/>
    <property type="match status" value="1"/>
</dbReference>
<proteinExistence type="inferred from homology"/>
<dbReference type="InterPro" id="IPR011032">
    <property type="entry name" value="GroES-like_sf"/>
</dbReference>
<dbReference type="GO" id="GO:0005737">
    <property type="term" value="C:cytoplasm"/>
    <property type="evidence" value="ECO:0007669"/>
    <property type="project" value="UniProtKB-SubCell"/>
</dbReference>
<name>A0A7V8V2B8_9BACT</name>
<dbReference type="EMBL" id="JABRWO010000001">
    <property type="protein sequence ID" value="MBA2113334.1"/>
    <property type="molecule type" value="Genomic_DNA"/>
</dbReference>
<dbReference type="Gene3D" id="2.30.33.40">
    <property type="entry name" value="GroES chaperonin"/>
    <property type="match status" value="1"/>
</dbReference>
<dbReference type="PANTHER" id="PTHR10772:SF58">
    <property type="entry name" value="CO-CHAPERONIN GROES"/>
    <property type="match status" value="1"/>
</dbReference>
<dbReference type="SMART" id="SM00883">
    <property type="entry name" value="Cpn10"/>
    <property type="match status" value="1"/>
</dbReference>
<dbReference type="SUPFAM" id="SSF50129">
    <property type="entry name" value="GroES-like"/>
    <property type="match status" value="1"/>
</dbReference>
<protein>
    <recommendedName>
        <fullName evidence="3">Co-chaperonin GroES</fullName>
    </recommendedName>
    <alternativeName>
        <fullName evidence="3">10 kDa chaperonin</fullName>
    </alternativeName>
    <alternativeName>
        <fullName evidence="3">Chaperonin-10</fullName>
        <shortName evidence="3">Cpn10</shortName>
    </alternativeName>
</protein>
<comment type="subunit">
    <text evidence="3">Heptamer of 7 subunits arranged in a ring. Interacts with the chaperonin GroEL.</text>
</comment>
<dbReference type="NCBIfam" id="NF001533">
    <property type="entry name" value="PRK00364.2-4"/>
    <property type="match status" value="1"/>
</dbReference>